<dbReference type="AlphaFoldDB" id="A0A165RFR4"/>
<dbReference type="STRING" id="1314782.A0A165RFR4"/>
<feature type="transmembrane region" description="Helical" evidence="9">
    <location>
        <begin position="102"/>
        <end position="122"/>
    </location>
</feature>
<name>A0A165RFR4_9AGAM</name>
<feature type="compositionally biased region" description="Basic and acidic residues" evidence="10">
    <location>
        <begin position="267"/>
        <end position="278"/>
    </location>
</feature>
<evidence type="ECO:0000313" key="12">
    <source>
        <dbReference type="Proteomes" id="UP000076761"/>
    </source>
</evidence>
<evidence type="ECO:0000256" key="10">
    <source>
        <dbReference type="SAM" id="MobiDB-lite"/>
    </source>
</evidence>
<evidence type="ECO:0000256" key="8">
    <source>
        <dbReference type="ARBA" id="ARBA00023136"/>
    </source>
</evidence>
<keyword evidence="6 9" id="KW-1133">Transmembrane helix</keyword>
<dbReference type="Pfam" id="PF08294">
    <property type="entry name" value="TIM21"/>
    <property type="match status" value="1"/>
</dbReference>
<keyword evidence="8 9" id="KW-0472">Membrane</keyword>
<dbReference type="Gene3D" id="3.10.450.320">
    <property type="entry name" value="Mitochondrial import inner membrane translocase subunit Tim21"/>
    <property type="match status" value="1"/>
</dbReference>
<keyword evidence="9" id="KW-0811">Translocation</keyword>
<keyword evidence="9" id="KW-0999">Mitochondrion inner membrane</keyword>
<proteinExistence type="inferred from homology"/>
<keyword evidence="12" id="KW-1185">Reference proteome</keyword>
<keyword evidence="9" id="KW-0653">Protein transport</keyword>
<evidence type="ECO:0000256" key="7">
    <source>
        <dbReference type="ARBA" id="ARBA00023128"/>
    </source>
</evidence>
<evidence type="ECO:0000256" key="1">
    <source>
        <dbReference type="ARBA" id="ARBA00004304"/>
    </source>
</evidence>
<sequence>MHSHLHHLSSRLPLPTRSYFCPKSISVSVLHARRYATHKDPVIPSSLLSQALDQRQRAARREDNVGPFQLGIVPPTPEEVGNVKKWSQLSASGKVARATARATSLTVILFGAGLSAVLIYALTSELFSRNSPTVLYNEACEMIKSSPRVAKYLPGPLMFHNNPPSSLRPRHRNHQVASQIVLDASGQEHLLLNFYVQSRASDPNASTTSSDQSYLTSIGNWIKHVSEISWDEAKETADSVSESAQRLVRYLAGKPEPASPRAATSVEEPKEKDKDKDKGSWWGLAGVFGGLRNSLGGAVHEGVERSVDGRVWTDGEVHADLVKDADGYFRFRYILVDIPNSRTRNPIRVFVERSGDVRENEPVWRFTS</sequence>
<keyword evidence="4 9" id="KW-0812">Transmembrane</keyword>
<evidence type="ECO:0000256" key="9">
    <source>
        <dbReference type="RuleBase" id="RU367142"/>
    </source>
</evidence>
<keyword evidence="9" id="KW-0813">Transport</keyword>
<comment type="subunit">
    <text evidence="9">Component of the TIM23 complex.</text>
</comment>
<evidence type="ECO:0000256" key="5">
    <source>
        <dbReference type="ARBA" id="ARBA00022946"/>
    </source>
</evidence>
<protein>
    <recommendedName>
        <fullName evidence="3 9">Mitochondrial import inner membrane translocase subunit Tim21</fullName>
    </recommendedName>
</protein>
<dbReference type="PANTHER" id="PTHR13032:SF6">
    <property type="entry name" value="MITOCHONDRIAL IMPORT INNER MEMBRANE TRANSLOCASE SUBUNIT TIM21"/>
    <property type="match status" value="1"/>
</dbReference>
<evidence type="ECO:0000256" key="4">
    <source>
        <dbReference type="ARBA" id="ARBA00022692"/>
    </source>
</evidence>
<accession>A0A165RFR4</accession>
<dbReference type="OrthoDB" id="436405at2759"/>
<feature type="region of interest" description="Disordered" evidence="10">
    <location>
        <begin position="251"/>
        <end position="278"/>
    </location>
</feature>
<evidence type="ECO:0000313" key="11">
    <source>
        <dbReference type="EMBL" id="KZT23747.1"/>
    </source>
</evidence>
<evidence type="ECO:0000256" key="3">
    <source>
        <dbReference type="ARBA" id="ARBA00020726"/>
    </source>
</evidence>
<dbReference type="EMBL" id="KV425582">
    <property type="protein sequence ID" value="KZT23747.1"/>
    <property type="molecule type" value="Genomic_DNA"/>
</dbReference>
<dbReference type="InParanoid" id="A0A165RFR4"/>
<reference evidence="11 12" key="1">
    <citation type="journal article" date="2016" name="Mol. Biol. Evol.">
        <title>Comparative Genomics of Early-Diverging Mushroom-Forming Fungi Provides Insights into the Origins of Lignocellulose Decay Capabilities.</title>
        <authorList>
            <person name="Nagy L.G."/>
            <person name="Riley R."/>
            <person name="Tritt A."/>
            <person name="Adam C."/>
            <person name="Daum C."/>
            <person name="Floudas D."/>
            <person name="Sun H."/>
            <person name="Yadav J.S."/>
            <person name="Pangilinan J."/>
            <person name="Larsson K.H."/>
            <person name="Matsuura K."/>
            <person name="Barry K."/>
            <person name="Labutti K."/>
            <person name="Kuo R."/>
            <person name="Ohm R.A."/>
            <person name="Bhattacharya S.S."/>
            <person name="Shirouzu T."/>
            <person name="Yoshinaga Y."/>
            <person name="Martin F.M."/>
            <person name="Grigoriev I.V."/>
            <person name="Hibbett D.S."/>
        </authorList>
    </citation>
    <scope>NUCLEOTIDE SEQUENCE [LARGE SCALE GENOMIC DNA]</scope>
    <source>
        <strain evidence="11 12">HHB14362 ss-1</strain>
    </source>
</reference>
<dbReference type="GO" id="GO:0030150">
    <property type="term" value="P:protein import into mitochondrial matrix"/>
    <property type="evidence" value="ECO:0007669"/>
    <property type="project" value="UniProtKB-UniRule"/>
</dbReference>
<organism evidence="11 12">
    <name type="scientific">Neolentinus lepideus HHB14362 ss-1</name>
    <dbReference type="NCBI Taxonomy" id="1314782"/>
    <lineage>
        <taxon>Eukaryota</taxon>
        <taxon>Fungi</taxon>
        <taxon>Dikarya</taxon>
        <taxon>Basidiomycota</taxon>
        <taxon>Agaricomycotina</taxon>
        <taxon>Agaricomycetes</taxon>
        <taxon>Gloeophyllales</taxon>
        <taxon>Gloeophyllaceae</taxon>
        <taxon>Neolentinus</taxon>
    </lineage>
</organism>
<dbReference type="InterPro" id="IPR013261">
    <property type="entry name" value="Tim21"/>
</dbReference>
<dbReference type="PANTHER" id="PTHR13032">
    <property type="entry name" value="MITOCHONDRIAL IMPORT INNER MEMBRANE TRANSLOCASE SUBUNIT TIM21"/>
    <property type="match status" value="1"/>
</dbReference>
<keyword evidence="7 9" id="KW-0496">Mitochondrion</keyword>
<dbReference type="Proteomes" id="UP000076761">
    <property type="component" value="Unassembled WGS sequence"/>
</dbReference>
<keyword evidence="5" id="KW-0809">Transit peptide</keyword>
<gene>
    <name evidence="11" type="ORF">NEOLEDRAFT_1068764</name>
</gene>
<evidence type="ECO:0000256" key="6">
    <source>
        <dbReference type="ARBA" id="ARBA00022989"/>
    </source>
</evidence>
<evidence type="ECO:0000256" key="2">
    <source>
        <dbReference type="ARBA" id="ARBA00010867"/>
    </source>
</evidence>
<dbReference type="GO" id="GO:0005744">
    <property type="term" value="C:TIM23 mitochondrial import inner membrane translocase complex"/>
    <property type="evidence" value="ECO:0007669"/>
    <property type="project" value="UniProtKB-UniRule"/>
</dbReference>
<comment type="function">
    <text evidence="9">Essential component of the TIM23 complex, a complex that mediates the translocation of transit peptide-containing proteins across the mitochondrial inner membrane.</text>
</comment>
<dbReference type="InterPro" id="IPR038552">
    <property type="entry name" value="Tim21_IMS_sf"/>
</dbReference>
<comment type="similarity">
    <text evidence="2 9">Belongs to the TIM21 family.</text>
</comment>
<comment type="subcellular location">
    <subcellularLocation>
        <location evidence="9">Mitochondrion inner membrane</location>
        <topology evidence="9">Single-pass membrane protein</topology>
    </subcellularLocation>
    <subcellularLocation>
        <location evidence="1">Mitochondrion membrane</location>
        <topology evidence="1">Single-pass membrane protein</topology>
    </subcellularLocation>
</comment>